<dbReference type="EMBL" id="JADWDJ010000011">
    <property type="protein sequence ID" value="KAG5273912.1"/>
    <property type="molecule type" value="Genomic_DNA"/>
</dbReference>
<dbReference type="SUPFAM" id="SSF56854">
    <property type="entry name" value="Bcl-2 inhibitors of programmed cell death"/>
    <property type="match status" value="1"/>
</dbReference>
<name>A0AAV6GJU3_9TELE</name>
<dbReference type="GO" id="GO:0006915">
    <property type="term" value="P:apoptotic process"/>
    <property type="evidence" value="ECO:0007669"/>
    <property type="project" value="UniProtKB-KW"/>
</dbReference>
<feature type="region of interest" description="Disordered" evidence="3">
    <location>
        <begin position="32"/>
        <end position="70"/>
    </location>
</feature>
<evidence type="ECO:0000313" key="5">
    <source>
        <dbReference type="Proteomes" id="UP000823561"/>
    </source>
</evidence>
<evidence type="ECO:0000256" key="2">
    <source>
        <dbReference type="ARBA" id="ARBA00022703"/>
    </source>
</evidence>
<dbReference type="GO" id="GO:2001236">
    <property type="term" value="P:regulation of extrinsic apoptotic signaling pathway"/>
    <property type="evidence" value="ECO:0007669"/>
    <property type="project" value="TreeGrafter"/>
</dbReference>
<dbReference type="AlphaFoldDB" id="A0AAV6GJU3"/>
<gene>
    <name evidence="4" type="ORF">AALO_G00157010</name>
</gene>
<evidence type="ECO:0008006" key="6">
    <source>
        <dbReference type="Google" id="ProtNLM"/>
    </source>
</evidence>
<dbReference type="PANTHER" id="PTHR14965">
    <property type="entry name" value="SI:CH73-248E21.1"/>
    <property type="match status" value="1"/>
</dbReference>
<sequence>METISGEVSPTAASVDDSTEFKLLQAYCTRRKKRSSKRRSALNESLVTPLRLPHHTSQLKPNQKAVGSSGLRRVAQGLAPPDELGRVADKLTQIADNVDHVPDVVVTDSDDLIQRLVELLREAGDELDGKNPELVKQLQGSFSYSLFEKVTKTFLDCVVPSWAGSTHGTQQAQIAMTFEVTSRLSTLDVQPMNRIMGFGAHFLQQNFSGWVQKYGGWEKAFDGQDDEDEVQ</sequence>
<dbReference type="Proteomes" id="UP000823561">
    <property type="component" value="Chromosome 11"/>
</dbReference>
<comment type="caution">
    <text evidence="4">The sequence shown here is derived from an EMBL/GenBank/DDBJ whole genome shotgun (WGS) entry which is preliminary data.</text>
</comment>
<proteinExistence type="predicted"/>
<evidence type="ECO:0000313" key="4">
    <source>
        <dbReference type="EMBL" id="KAG5273912.1"/>
    </source>
</evidence>
<dbReference type="InterPro" id="IPR002475">
    <property type="entry name" value="Bcl2-like"/>
</dbReference>
<dbReference type="InterPro" id="IPR036834">
    <property type="entry name" value="Bcl-2-like_sf"/>
</dbReference>
<dbReference type="PROSITE" id="PS50062">
    <property type="entry name" value="BCL2_FAMILY"/>
    <property type="match status" value="1"/>
</dbReference>
<dbReference type="PANTHER" id="PTHR14965:SF1">
    <property type="entry name" value="APOPTOSIS FACILITATOR BCL-2-LIKE PROTEIN 14"/>
    <property type="match status" value="1"/>
</dbReference>
<accession>A0AAV6GJU3</accession>
<keyword evidence="1" id="KW-0597">Phosphoprotein</keyword>
<keyword evidence="5" id="KW-1185">Reference proteome</keyword>
<reference evidence="4" key="1">
    <citation type="submission" date="2020-10" db="EMBL/GenBank/DDBJ databases">
        <title>Chromosome-scale genome assembly of the Allis shad, Alosa alosa.</title>
        <authorList>
            <person name="Margot Z."/>
            <person name="Christophe K."/>
            <person name="Cabau C."/>
            <person name="Louis A."/>
            <person name="Berthelot C."/>
            <person name="Parey E."/>
            <person name="Roest Crollius H."/>
            <person name="Montfort J."/>
            <person name="Robinson-Rechavi M."/>
            <person name="Bucao C."/>
            <person name="Bouchez O."/>
            <person name="Gislard M."/>
            <person name="Lluch J."/>
            <person name="Milhes M."/>
            <person name="Lampietro C."/>
            <person name="Lopez Roques C."/>
            <person name="Donnadieu C."/>
            <person name="Braasch I."/>
            <person name="Desvignes T."/>
            <person name="Postlethwait J."/>
            <person name="Bobe J."/>
            <person name="Guiguen Y."/>
        </authorList>
    </citation>
    <scope>NUCLEOTIDE SEQUENCE</scope>
    <source>
        <strain evidence="4">M-15738</strain>
        <tissue evidence="4">Blood</tissue>
    </source>
</reference>
<keyword evidence="2" id="KW-0053">Apoptosis</keyword>
<organism evidence="4 5">
    <name type="scientific">Alosa alosa</name>
    <name type="common">allis shad</name>
    <dbReference type="NCBI Taxonomy" id="278164"/>
    <lineage>
        <taxon>Eukaryota</taxon>
        <taxon>Metazoa</taxon>
        <taxon>Chordata</taxon>
        <taxon>Craniata</taxon>
        <taxon>Vertebrata</taxon>
        <taxon>Euteleostomi</taxon>
        <taxon>Actinopterygii</taxon>
        <taxon>Neopterygii</taxon>
        <taxon>Teleostei</taxon>
        <taxon>Clupei</taxon>
        <taxon>Clupeiformes</taxon>
        <taxon>Clupeoidei</taxon>
        <taxon>Clupeidae</taxon>
        <taxon>Alosa</taxon>
    </lineage>
</organism>
<evidence type="ECO:0000256" key="1">
    <source>
        <dbReference type="ARBA" id="ARBA00022553"/>
    </source>
</evidence>
<protein>
    <recommendedName>
        <fullName evidence="6">Apoptosis facilitator Bcl-2-like protein 14</fullName>
    </recommendedName>
</protein>
<dbReference type="Gene3D" id="1.10.437.10">
    <property type="entry name" value="Blc2-like"/>
    <property type="match status" value="1"/>
</dbReference>
<evidence type="ECO:0000256" key="3">
    <source>
        <dbReference type="SAM" id="MobiDB-lite"/>
    </source>
</evidence>